<dbReference type="Gene3D" id="3.40.960.10">
    <property type="entry name" value="VSR Endonuclease"/>
    <property type="match status" value="1"/>
</dbReference>
<feature type="domain" description="Treble clef zinc finger" evidence="2">
    <location>
        <begin position="102"/>
        <end position="166"/>
    </location>
</feature>
<dbReference type="OrthoDB" id="3196679at2"/>
<dbReference type="PANTHER" id="PTHR37317:SF1">
    <property type="entry name" value="ZINC-RIBBON DOMAIN-CONTAINING PROTEIN-RELATED"/>
    <property type="match status" value="1"/>
</dbReference>
<evidence type="ECO:0000313" key="4">
    <source>
        <dbReference type="Proteomes" id="UP000021053"/>
    </source>
</evidence>
<sequence length="530" mass="59224">MTDGRNRVPPRPRAPRPGHSITDTHPAMAAEWHPTRNGTVGPTDVSFGSTYECWWQCQADPTHEWRAQPNARWQGNRLLGCPWCSRRRATPERSLAVHHPDLAAEWHPDFNGNLTPFDRAPTSEFLAWWTCPEGHTYSATIGARVRRHTRPDRMTPARRLGCPTCRSLAGQRPDIAVEWHPEKNFDHPTEVAPRSGQERWWLCPIGHSYAATVANRTRVNPPGSGCPYCSGRRPTPTDTVIVTHPHLVTEFDNDINEEFFLDKVSAGSGRRAAWRCRRGHRWSATVRDRANDGTGCPECAGKRAGADNCLATLMPALTAEWHPELNGDRTPHTVTAFSDIHAVWRCTAGHVWSARIAHRSRGAGCPTCSIGNISRIEQALAASLAETLTVQTQVAIPIEGTARPVRADIVLPDLNIVIEYDGWYWHQDTVARDRARYEQLATRGYRLIRLREEPLGLLHRDDMVVPDRITNTSDRETAGRRVATLLLDHLARLELSHTPVQMPRAVSEAPGESATVSLVQTAGHCRVTRA</sequence>
<feature type="domain" description="Treble clef zinc finger" evidence="2">
    <location>
        <begin position="317"/>
        <end position="369"/>
    </location>
</feature>
<evidence type="ECO:0000256" key="1">
    <source>
        <dbReference type="SAM" id="MobiDB-lite"/>
    </source>
</evidence>
<name>A0A010YPB4_9ACTN</name>
<feature type="domain" description="Treble clef zinc finger" evidence="2">
    <location>
        <begin position="29"/>
        <end position="87"/>
    </location>
</feature>
<dbReference type="RefSeq" id="WP_084700527.1">
    <property type="nucleotide sequence ID" value="NZ_KK073874.1"/>
</dbReference>
<dbReference type="EMBL" id="JFBT01000001">
    <property type="protein sequence ID" value="EXG82030.1"/>
    <property type="molecule type" value="Genomic_DNA"/>
</dbReference>
<feature type="domain" description="Treble clef zinc finger" evidence="2">
    <location>
        <begin position="247"/>
        <end position="302"/>
    </location>
</feature>
<dbReference type="SUPFAM" id="SSF52980">
    <property type="entry name" value="Restriction endonuclease-like"/>
    <property type="match status" value="1"/>
</dbReference>
<evidence type="ECO:0000259" key="2">
    <source>
        <dbReference type="Pfam" id="PF14311"/>
    </source>
</evidence>
<comment type="caution">
    <text evidence="3">The sequence shown here is derived from an EMBL/GenBank/DDBJ whole genome shotgun (WGS) entry which is preliminary data.</text>
</comment>
<dbReference type="InterPro" id="IPR011335">
    <property type="entry name" value="Restrct_endonuc-II-like"/>
</dbReference>
<feature type="domain" description="Treble clef zinc finger" evidence="2">
    <location>
        <begin position="175"/>
        <end position="232"/>
    </location>
</feature>
<dbReference type="Pfam" id="PF14311">
    <property type="entry name" value="DUF4379"/>
    <property type="match status" value="5"/>
</dbReference>
<dbReference type="HOGENOM" id="CLU_045823_0_0_11"/>
<dbReference type="InterPro" id="IPR025487">
    <property type="entry name" value="DUF4379"/>
</dbReference>
<protein>
    <recommendedName>
        <fullName evidence="2">Treble clef zinc finger domain-containing protein</fullName>
    </recommendedName>
</protein>
<dbReference type="AlphaFoldDB" id="A0A010YPB4"/>
<reference evidence="3 4" key="1">
    <citation type="submission" date="2013-07" db="EMBL/GenBank/DDBJ databases">
        <authorList>
            <consortium name="DOE Joint Genome Institute"/>
            <person name="Eisen J."/>
            <person name="Huntemann M."/>
            <person name="Han J."/>
            <person name="Chen A."/>
            <person name="Kyrpides N."/>
            <person name="Mavromatis K."/>
            <person name="Markowitz V."/>
            <person name="Palaniappan K."/>
            <person name="Ivanova N."/>
            <person name="Schaumberg A."/>
            <person name="Pati A."/>
            <person name="Liolios K."/>
            <person name="Nordberg H.P."/>
            <person name="Cantor M.N."/>
            <person name="Hua S.X."/>
            <person name="Woyke T."/>
        </authorList>
    </citation>
    <scope>NUCLEOTIDE SEQUENCE [LARGE SCALE GENOMIC DNA]</scope>
    <source>
        <strain evidence="3 4">DSM 44712</strain>
    </source>
</reference>
<gene>
    <name evidence="3" type="ORF">CryarDRAFT_3162</name>
</gene>
<dbReference type="Proteomes" id="UP000021053">
    <property type="component" value="Unassembled WGS sequence"/>
</dbReference>
<accession>A0A010YPB4</accession>
<organism evidence="3 4">
    <name type="scientific">Cryptosporangium arvum DSM 44712</name>
    <dbReference type="NCBI Taxonomy" id="927661"/>
    <lineage>
        <taxon>Bacteria</taxon>
        <taxon>Bacillati</taxon>
        <taxon>Actinomycetota</taxon>
        <taxon>Actinomycetes</taxon>
        <taxon>Cryptosporangiales</taxon>
        <taxon>Cryptosporangiaceae</taxon>
        <taxon>Cryptosporangium</taxon>
    </lineage>
</organism>
<proteinExistence type="predicted"/>
<dbReference type="PANTHER" id="PTHR37317">
    <property type="entry name" value="BLR8090 PROTEIN"/>
    <property type="match status" value="1"/>
</dbReference>
<keyword evidence="4" id="KW-1185">Reference proteome</keyword>
<feature type="region of interest" description="Disordered" evidence="1">
    <location>
        <begin position="1"/>
        <end position="24"/>
    </location>
</feature>
<evidence type="ECO:0000313" key="3">
    <source>
        <dbReference type="EMBL" id="EXG82030.1"/>
    </source>
</evidence>